<dbReference type="AlphaFoldDB" id="A0A397SQX2"/>
<sequence>MSNIENIDIDLHERNYYNNYFNNIQQSINENQQMELFSYNALCDNRNIDVPAMDNNNIPVNSNMIDDYHHSMFSCVNNQHNQHSYFETPYASQYQNQYYQNQDLTSPIEFPQINQFRFVVPGLEIIIIPTTHLPIINCTQNRIQHPNDPNGAINNIGNFGNFDNFDNFDNSDNFDNPNNGFDISKPQNWQHSQSKLF</sequence>
<gene>
    <name evidence="2" type="ORF">C1645_877299</name>
</gene>
<accession>A0A397SQX2</accession>
<dbReference type="Proteomes" id="UP000265703">
    <property type="component" value="Unassembled WGS sequence"/>
</dbReference>
<organism evidence="2 3">
    <name type="scientific">Glomus cerebriforme</name>
    <dbReference type="NCBI Taxonomy" id="658196"/>
    <lineage>
        <taxon>Eukaryota</taxon>
        <taxon>Fungi</taxon>
        <taxon>Fungi incertae sedis</taxon>
        <taxon>Mucoromycota</taxon>
        <taxon>Glomeromycotina</taxon>
        <taxon>Glomeromycetes</taxon>
        <taxon>Glomerales</taxon>
        <taxon>Glomeraceae</taxon>
        <taxon>Glomus</taxon>
    </lineage>
</organism>
<evidence type="ECO:0000256" key="1">
    <source>
        <dbReference type="SAM" id="MobiDB-lite"/>
    </source>
</evidence>
<evidence type="ECO:0000313" key="3">
    <source>
        <dbReference type="Proteomes" id="UP000265703"/>
    </source>
</evidence>
<comment type="caution">
    <text evidence="2">The sequence shown here is derived from an EMBL/GenBank/DDBJ whole genome shotgun (WGS) entry which is preliminary data.</text>
</comment>
<reference evidence="2 3" key="1">
    <citation type="submission" date="2018-06" db="EMBL/GenBank/DDBJ databases">
        <title>Comparative genomics reveals the genomic features of Rhizophagus irregularis, R. cerebriforme, R. diaphanum and Gigaspora rosea, and their symbiotic lifestyle signature.</title>
        <authorList>
            <person name="Morin E."/>
            <person name="San Clemente H."/>
            <person name="Chen E.C.H."/>
            <person name="De La Providencia I."/>
            <person name="Hainaut M."/>
            <person name="Kuo A."/>
            <person name="Kohler A."/>
            <person name="Murat C."/>
            <person name="Tang N."/>
            <person name="Roy S."/>
            <person name="Loubradou J."/>
            <person name="Henrissat B."/>
            <person name="Grigoriev I.V."/>
            <person name="Corradi N."/>
            <person name="Roux C."/>
            <person name="Martin F.M."/>
        </authorList>
    </citation>
    <scope>NUCLEOTIDE SEQUENCE [LARGE SCALE GENOMIC DNA]</scope>
    <source>
        <strain evidence="2 3">DAOM 227022</strain>
    </source>
</reference>
<evidence type="ECO:0000313" key="2">
    <source>
        <dbReference type="EMBL" id="RIA88560.1"/>
    </source>
</evidence>
<feature type="region of interest" description="Disordered" evidence="1">
    <location>
        <begin position="168"/>
        <end position="197"/>
    </location>
</feature>
<protein>
    <submittedName>
        <fullName evidence="2">Uncharacterized protein</fullName>
    </submittedName>
</protein>
<name>A0A397SQX2_9GLOM</name>
<keyword evidence="3" id="KW-1185">Reference proteome</keyword>
<feature type="compositionally biased region" description="Polar residues" evidence="1">
    <location>
        <begin position="185"/>
        <end position="197"/>
    </location>
</feature>
<dbReference type="EMBL" id="QKYT01000257">
    <property type="protein sequence ID" value="RIA88560.1"/>
    <property type="molecule type" value="Genomic_DNA"/>
</dbReference>
<proteinExistence type="predicted"/>
<feature type="compositionally biased region" description="Low complexity" evidence="1">
    <location>
        <begin position="168"/>
        <end position="183"/>
    </location>
</feature>